<dbReference type="Pfam" id="PF07898">
    <property type="entry name" value="DUF1676"/>
    <property type="match status" value="1"/>
</dbReference>
<keyword evidence="2" id="KW-1133">Transmembrane helix</keyword>
<evidence type="ECO:0000256" key="1">
    <source>
        <dbReference type="SAM" id="MobiDB-lite"/>
    </source>
</evidence>
<sequence>MTTKYYFRIILLSFFYVAIVTCQEAEETTAVDVVGNVFESCVQYGSLSCVKPKFLKFLRESLKNDRIPLTDNLSIEKNGGKFSYESKEDNDNDDMMKKERLRLLMFEKIDNYLNNHELKIKLPKELVTGEIFPFVPKYFFDNNVPKEIIVPLSSETKKTLEEKEEGRGLMKKVIIPFLLGLKVKASVFVPLAIALIAMKTWKALTLGLLSAVLSAAMVIFKFAKPKVVNYEVYHYPTHHSPPQVVEHHPPPHHPYVEHHGYGRSSSSSSLSSSYGQDLAYNAYKN</sequence>
<keyword evidence="2" id="KW-0472">Membrane</keyword>
<name>E0VX97_PEDHC</name>
<dbReference type="VEuPathDB" id="VectorBase:PHUM497600"/>
<dbReference type="CTD" id="8236192"/>
<feature type="chain" id="PRO_5011412837" evidence="3">
    <location>
        <begin position="23"/>
        <end position="285"/>
    </location>
</feature>
<reference evidence="4" key="2">
    <citation type="submission" date="2007-04" db="EMBL/GenBank/DDBJ databases">
        <title>The genome of the human body louse.</title>
        <authorList>
            <consortium name="The Human Body Louse Genome Consortium"/>
            <person name="Kirkness E."/>
            <person name="Walenz B."/>
            <person name="Hass B."/>
            <person name="Bruggner R."/>
            <person name="Strausberg R."/>
        </authorList>
    </citation>
    <scope>NUCLEOTIDE SEQUENCE</scope>
    <source>
        <strain evidence="4">USDA</strain>
    </source>
</reference>
<evidence type="ECO:0000313" key="6">
    <source>
        <dbReference type="Proteomes" id="UP000009046"/>
    </source>
</evidence>
<organism>
    <name type="scientific">Pediculus humanus subsp. corporis</name>
    <name type="common">Body louse</name>
    <dbReference type="NCBI Taxonomy" id="121224"/>
    <lineage>
        <taxon>Eukaryota</taxon>
        <taxon>Metazoa</taxon>
        <taxon>Ecdysozoa</taxon>
        <taxon>Arthropoda</taxon>
        <taxon>Hexapoda</taxon>
        <taxon>Insecta</taxon>
        <taxon>Pterygota</taxon>
        <taxon>Neoptera</taxon>
        <taxon>Paraneoptera</taxon>
        <taxon>Psocodea</taxon>
        <taxon>Troctomorpha</taxon>
        <taxon>Phthiraptera</taxon>
        <taxon>Anoplura</taxon>
        <taxon>Pediculidae</taxon>
        <taxon>Pediculus</taxon>
    </lineage>
</organism>
<dbReference type="EnsemblMetazoa" id="PHUM497600-RA">
    <property type="protein sequence ID" value="PHUM497600-PA"/>
    <property type="gene ID" value="PHUM497600"/>
</dbReference>
<feature type="transmembrane region" description="Helical" evidence="2">
    <location>
        <begin position="173"/>
        <end position="197"/>
    </location>
</feature>
<dbReference type="InParanoid" id="E0VX97"/>
<dbReference type="PANTHER" id="PTHR21879">
    <property type="entry name" value="FI03362P-RELATED-RELATED"/>
    <property type="match status" value="1"/>
</dbReference>
<feature type="signal peptide" evidence="3">
    <location>
        <begin position="1"/>
        <end position="22"/>
    </location>
</feature>
<dbReference type="OMA" id="ALQWFNA"/>
<dbReference type="eggNOG" id="ENOG502S0FH">
    <property type="taxonomic scope" value="Eukaryota"/>
</dbReference>
<dbReference type="Proteomes" id="UP000009046">
    <property type="component" value="Unassembled WGS sequence"/>
</dbReference>
<dbReference type="EMBL" id="DS235830">
    <property type="protein sequence ID" value="EEB18003.1"/>
    <property type="molecule type" value="Genomic_DNA"/>
</dbReference>
<dbReference type="STRING" id="121224.E0VX97"/>
<keyword evidence="2" id="KW-0812">Transmembrane</keyword>
<feature type="compositionally biased region" description="Low complexity" evidence="1">
    <location>
        <begin position="264"/>
        <end position="273"/>
    </location>
</feature>
<dbReference type="GO" id="GO:0016020">
    <property type="term" value="C:membrane"/>
    <property type="evidence" value="ECO:0007669"/>
    <property type="project" value="TreeGrafter"/>
</dbReference>
<dbReference type="AlphaFoldDB" id="E0VX97"/>
<feature type="compositionally biased region" description="Basic and acidic residues" evidence="1">
    <location>
        <begin position="245"/>
        <end position="260"/>
    </location>
</feature>
<dbReference type="OrthoDB" id="8119930at2759"/>
<reference evidence="4" key="1">
    <citation type="submission" date="2007-04" db="EMBL/GenBank/DDBJ databases">
        <title>Annotation of Pediculus humanus corporis strain USDA.</title>
        <authorList>
            <person name="Kirkness E."/>
            <person name="Hannick L."/>
            <person name="Hass B."/>
            <person name="Bruggner R."/>
            <person name="Lawson D."/>
            <person name="Bidwell S."/>
            <person name="Joardar V."/>
            <person name="Caler E."/>
            <person name="Walenz B."/>
            <person name="Inman J."/>
            <person name="Schobel S."/>
            <person name="Galinsky K."/>
            <person name="Amedeo P."/>
            <person name="Strausberg R."/>
        </authorList>
    </citation>
    <scope>NUCLEOTIDE SEQUENCE</scope>
    <source>
        <strain evidence="4">USDA</strain>
    </source>
</reference>
<dbReference type="EMBL" id="AAZO01006030">
    <property type="status" value="NOT_ANNOTATED_CDS"/>
    <property type="molecule type" value="Genomic_DNA"/>
</dbReference>
<dbReference type="KEGG" id="phu:Phum_PHUM497600"/>
<evidence type="ECO:0000256" key="3">
    <source>
        <dbReference type="SAM" id="SignalP"/>
    </source>
</evidence>
<feature type="region of interest" description="Disordered" evidence="1">
    <location>
        <begin position="241"/>
        <end position="273"/>
    </location>
</feature>
<keyword evidence="6" id="KW-1185">Reference proteome</keyword>
<evidence type="ECO:0000313" key="5">
    <source>
        <dbReference type="EnsemblMetazoa" id="PHUM497600-PA"/>
    </source>
</evidence>
<evidence type="ECO:0000313" key="4">
    <source>
        <dbReference type="EMBL" id="EEB18003.1"/>
    </source>
</evidence>
<dbReference type="HOGENOM" id="CLU_064169_0_0_1"/>
<dbReference type="GeneID" id="8236192"/>
<proteinExistence type="predicted"/>
<accession>E0VX97</accession>
<gene>
    <name evidence="5" type="primary">8236192</name>
    <name evidence="4" type="ORF">Phum_PHUM497600</name>
</gene>
<feature type="transmembrane region" description="Helical" evidence="2">
    <location>
        <begin position="203"/>
        <end position="223"/>
    </location>
</feature>
<dbReference type="InterPro" id="IPR012464">
    <property type="entry name" value="DUF1676"/>
</dbReference>
<dbReference type="FunCoup" id="E0VX97">
    <property type="interactions" value="41"/>
</dbReference>
<evidence type="ECO:0000256" key="2">
    <source>
        <dbReference type="SAM" id="Phobius"/>
    </source>
</evidence>
<protein>
    <submittedName>
        <fullName evidence="4 5">Uncharacterized protein</fullName>
    </submittedName>
</protein>
<reference evidence="5" key="3">
    <citation type="submission" date="2020-05" db="UniProtKB">
        <authorList>
            <consortium name="EnsemblMetazoa"/>
        </authorList>
    </citation>
    <scope>IDENTIFICATION</scope>
    <source>
        <strain evidence="5">USDA</strain>
    </source>
</reference>
<dbReference type="PANTHER" id="PTHR21879:SF13">
    <property type="entry name" value="OSIRIS 18"/>
    <property type="match status" value="1"/>
</dbReference>
<dbReference type="RefSeq" id="XP_002430741.1">
    <property type="nucleotide sequence ID" value="XM_002430696.1"/>
</dbReference>
<keyword evidence="3" id="KW-0732">Signal</keyword>